<evidence type="ECO:0000256" key="5">
    <source>
        <dbReference type="SAM" id="Phobius"/>
    </source>
</evidence>
<evidence type="ECO:0000256" key="3">
    <source>
        <dbReference type="ARBA" id="ARBA00023170"/>
    </source>
</evidence>
<dbReference type="EMBL" id="JAOTOJ010000002">
    <property type="protein sequence ID" value="KAK9406530.1"/>
    <property type="molecule type" value="Genomic_DNA"/>
</dbReference>
<evidence type="ECO:0000313" key="6">
    <source>
        <dbReference type="EMBL" id="KAK9406530.1"/>
    </source>
</evidence>
<reference evidence="6 7" key="1">
    <citation type="journal article" date="2024" name="Proc. Natl. Acad. Sci. U.S.A.">
        <title>The genetic regulatory architecture and epigenomic basis for age-related changes in rattlesnake venom.</title>
        <authorList>
            <person name="Hogan M.P."/>
            <person name="Holding M.L."/>
            <person name="Nystrom G.S."/>
            <person name="Colston T.J."/>
            <person name="Bartlett D.A."/>
            <person name="Mason A.J."/>
            <person name="Ellsworth S.A."/>
            <person name="Rautsaw R.M."/>
            <person name="Lawrence K.C."/>
            <person name="Strickland J.L."/>
            <person name="He B."/>
            <person name="Fraser P."/>
            <person name="Margres M.J."/>
            <person name="Gilbert D.M."/>
            <person name="Gibbs H.L."/>
            <person name="Parkinson C.L."/>
            <person name="Rokyta D.R."/>
        </authorList>
    </citation>
    <scope>NUCLEOTIDE SEQUENCE [LARGE SCALE GENOMIC DNA]</scope>
    <source>
        <strain evidence="6">DRR0105</strain>
    </source>
</reference>
<keyword evidence="5" id="KW-0812">Transmembrane</keyword>
<sequence>MMFWKLRQAGAMEVQSVSEPSVAAAVGAVAPGTNALPLEPAKDTDHQLHLRLCVLNRAGLRGHPALSAGCKRRGSGGYAWTPERGGSHWGRRKVASRKRKGSCASAVAMGPAAATCESYVSKMVCIEVWPSIEGQLGFTTTMLVFQYFLPLGFIFICYLKIFVCLQKRYSKADKVKHCRGENLIRVAALHGRKRSTGSCKGDDS</sequence>
<organism evidence="6 7">
    <name type="scientific">Crotalus adamanteus</name>
    <name type="common">Eastern diamondback rattlesnake</name>
    <dbReference type="NCBI Taxonomy" id="8729"/>
    <lineage>
        <taxon>Eukaryota</taxon>
        <taxon>Metazoa</taxon>
        <taxon>Chordata</taxon>
        <taxon>Craniata</taxon>
        <taxon>Vertebrata</taxon>
        <taxon>Euteleostomi</taxon>
        <taxon>Lepidosauria</taxon>
        <taxon>Squamata</taxon>
        <taxon>Bifurcata</taxon>
        <taxon>Unidentata</taxon>
        <taxon>Episquamata</taxon>
        <taxon>Toxicofera</taxon>
        <taxon>Serpentes</taxon>
        <taxon>Colubroidea</taxon>
        <taxon>Viperidae</taxon>
        <taxon>Crotalinae</taxon>
        <taxon>Crotalus</taxon>
    </lineage>
</organism>
<keyword evidence="7" id="KW-1185">Reference proteome</keyword>
<keyword evidence="3 6" id="KW-0675">Receptor</keyword>
<evidence type="ECO:0000256" key="1">
    <source>
        <dbReference type="ARBA" id="ARBA00004141"/>
    </source>
</evidence>
<dbReference type="GO" id="GO:0008188">
    <property type="term" value="F:neuropeptide receptor activity"/>
    <property type="evidence" value="ECO:0007669"/>
    <property type="project" value="TreeGrafter"/>
</dbReference>
<evidence type="ECO:0000256" key="2">
    <source>
        <dbReference type="ARBA" id="ARBA00023040"/>
    </source>
</evidence>
<dbReference type="GO" id="GO:0042923">
    <property type="term" value="F:neuropeptide binding"/>
    <property type="evidence" value="ECO:0007669"/>
    <property type="project" value="TreeGrafter"/>
</dbReference>
<dbReference type="GO" id="GO:0005886">
    <property type="term" value="C:plasma membrane"/>
    <property type="evidence" value="ECO:0007669"/>
    <property type="project" value="TreeGrafter"/>
</dbReference>
<protein>
    <submittedName>
        <fullName evidence="6">Neuropeptide Y receptor type 6-like</fullName>
    </submittedName>
</protein>
<keyword evidence="5" id="KW-1133">Transmembrane helix</keyword>
<feature type="transmembrane region" description="Helical" evidence="5">
    <location>
        <begin position="144"/>
        <end position="165"/>
    </location>
</feature>
<dbReference type="PANTHER" id="PTHR24235">
    <property type="entry name" value="NEUROPEPTIDE Y RECEPTOR"/>
    <property type="match status" value="1"/>
</dbReference>
<dbReference type="AlphaFoldDB" id="A0AAW1BXU8"/>
<dbReference type="SUPFAM" id="SSF81321">
    <property type="entry name" value="Family A G protein-coupled receptor-like"/>
    <property type="match status" value="1"/>
</dbReference>
<keyword evidence="5" id="KW-0472">Membrane</keyword>
<dbReference type="PANTHER" id="PTHR24235:SF16">
    <property type="entry name" value="NEUROPEPTIDE Y RECEPTOR TYPE 6-RELATED"/>
    <property type="match status" value="1"/>
</dbReference>
<comment type="subcellular location">
    <subcellularLocation>
        <location evidence="1">Membrane</location>
        <topology evidence="1">Multi-pass membrane protein</topology>
    </subcellularLocation>
</comment>
<accession>A0AAW1BXU8</accession>
<name>A0AAW1BXU8_CROAD</name>
<keyword evidence="4" id="KW-0807">Transducer</keyword>
<gene>
    <name evidence="6" type="ORF">NXF25_005304</name>
</gene>
<evidence type="ECO:0000256" key="4">
    <source>
        <dbReference type="ARBA" id="ARBA00023224"/>
    </source>
</evidence>
<proteinExistence type="predicted"/>
<keyword evidence="2" id="KW-0297">G-protein coupled receptor</keyword>
<dbReference type="Proteomes" id="UP001474421">
    <property type="component" value="Unassembled WGS sequence"/>
</dbReference>
<dbReference type="Gene3D" id="1.20.1070.10">
    <property type="entry name" value="Rhodopsin 7-helix transmembrane proteins"/>
    <property type="match status" value="1"/>
</dbReference>
<comment type="caution">
    <text evidence="6">The sequence shown here is derived from an EMBL/GenBank/DDBJ whole genome shotgun (WGS) entry which is preliminary data.</text>
</comment>
<evidence type="ECO:0000313" key="7">
    <source>
        <dbReference type="Proteomes" id="UP001474421"/>
    </source>
</evidence>
<dbReference type="GO" id="GO:0043005">
    <property type="term" value="C:neuron projection"/>
    <property type="evidence" value="ECO:0007669"/>
    <property type="project" value="TreeGrafter"/>
</dbReference>